<dbReference type="InterPro" id="IPR029052">
    <property type="entry name" value="Metallo-depent_PP-like"/>
</dbReference>
<protein>
    <recommendedName>
        <fullName evidence="1">Calcineurin-like phosphoesterase domain-containing protein</fullName>
    </recommendedName>
</protein>
<dbReference type="SUPFAM" id="SSF56300">
    <property type="entry name" value="Metallo-dependent phosphatases"/>
    <property type="match status" value="1"/>
</dbReference>
<dbReference type="InterPro" id="IPR004843">
    <property type="entry name" value="Calcineurin-like_PHP"/>
</dbReference>
<accession>A0ABN2HRI2</accession>
<comment type="caution">
    <text evidence="2">The sequence shown here is derived from an EMBL/GenBank/DDBJ whole genome shotgun (WGS) entry which is preliminary data.</text>
</comment>
<name>A0ABN2HRI2_9MICO</name>
<gene>
    <name evidence="2" type="ORF">GCM10009808_06630</name>
</gene>
<dbReference type="Proteomes" id="UP001501690">
    <property type="component" value="Unassembled WGS sequence"/>
</dbReference>
<dbReference type="Pfam" id="PF00149">
    <property type="entry name" value="Metallophos"/>
    <property type="match status" value="1"/>
</dbReference>
<keyword evidence="3" id="KW-1185">Reference proteome</keyword>
<proteinExistence type="predicted"/>
<dbReference type="EMBL" id="BAAAPL010000001">
    <property type="protein sequence ID" value="GAA1692214.1"/>
    <property type="molecule type" value="Genomic_DNA"/>
</dbReference>
<feature type="domain" description="Calcineurin-like phosphoesterase" evidence="1">
    <location>
        <begin position="31"/>
        <end position="235"/>
    </location>
</feature>
<evidence type="ECO:0000313" key="3">
    <source>
        <dbReference type="Proteomes" id="UP001501690"/>
    </source>
</evidence>
<dbReference type="Gene3D" id="3.60.21.10">
    <property type="match status" value="1"/>
</dbReference>
<organism evidence="2 3">
    <name type="scientific">Microbacterium sediminicola</name>
    <dbReference type="NCBI Taxonomy" id="415210"/>
    <lineage>
        <taxon>Bacteria</taxon>
        <taxon>Bacillati</taxon>
        <taxon>Actinomycetota</taxon>
        <taxon>Actinomycetes</taxon>
        <taxon>Micrococcales</taxon>
        <taxon>Microbacteriaceae</taxon>
        <taxon>Microbacterium</taxon>
    </lineage>
</organism>
<evidence type="ECO:0000313" key="2">
    <source>
        <dbReference type="EMBL" id="GAA1692214.1"/>
    </source>
</evidence>
<sequence length="276" mass="30493">MAVVDSSGVHVRLSAMEVLEAARTMNLPDPRVWVAGDWHGNVGWVQRLLPALGRIDRQIETLLHVGDFWMSTDTVDYWAKRTGIRRVLVTLGNHEPYGTYTPLLAAHPGCAVRVSEVVWLLPRPWQFEIMGRAVVSLGGATSVDREWRQSGVDWWSDEEITDHQVESALPMVADIMLCHESPEGSPVLAAQRAMAANRPLLSESALTSSAKSRERVGRVWRTVRPNLLIHGHLHVSGRGLTSDSREVVALSCDGMRGNIALLDIASLSVQIVDYPS</sequence>
<reference evidence="2 3" key="1">
    <citation type="journal article" date="2019" name="Int. J. Syst. Evol. Microbiol.">
        <title>The Global Catalogue of Microorganisms (GCM) 10K type strain sequencing project: providing services to taxonomists for standard genome sequencing and annotation.</title>
        <authorList>
            <consortium name="The Broad Institute Genomics Platform"/>
            <consortium name="The Broad Institute Genome Sequencing Center for Infectious Disease"/>
            <person name="Wu L."/>
            <person name="Ma J."/>
        </authorList>
    </citation>
    <scope>NUCLEOTIDE SEQUENCE [LARGE SCALE GENOMIC DNA]</scope>
    <source>
        <strain evidence="2 3">JCM 15577</strain>
    </source>
</reference>
<evidence type="ECO:0000259" key="1">
    <source>
        <dbReference type="Pfam" id="PF00149"/>
    </source>
</evidence>